<evidence type="ECO:0000256" key="3">
    <source>
        <dbReference type="ARBA" id="ARBA00004496"/>
    </source>
</evidence>
<evidence type="ECO:0000256" key="14">
    <source>
        <dbReference type="ARBA" id="ARBA00022984"/>
    </source>
</evidence>
<gene>
    <name evidence="20" type="primary">murB</name>
    <name evidence="22" type="ORF">CK501_06640</name>
</gene>
<dbReference type="SUPFAM" id="SSF56176">
    <property type="entry name" value="FAD-binding/transporter-associated domain-like"/>
    <property type="match status" value="1"/>
</dbReference>
<protein>
    <recommendedName>
        <fullName evidence="7 20">UDP-N-acetylenolpyruvoylglucosamine reductase</fullName>
        <ecNumber evidence="6 20">1.3.1.98</ecNumber>
    </recommendedName>
    <alternativeName>
        <fullName evidence="18 20">UDP-N-acetylmuramate dehydrogenase</fullName>
    </alternativeName>
</protein>
<evidence type="ECO:0000256" key="13">
    <source>
        <dbReference type="ARBA" id="ARBA00022960"/>
    </source>
</evidence>
<evidence type="ECO:0000256" key="1">
    <source>
        <dbReference type="ARBA" id="ARBA00001974"/>
    </source>
</evidence>
<evidence type="ECO:0000256" key="5">
    <source>
        <dbReference type="ARBA" id="ARBA00010485"/>
    </source>
</evidence>
<evidence type="ECO:0000256" key="16">
    <source>
        <dbReference type="ARBA" id="ARBA00023306"/>
    </source>
</evidence>
<dbReference type="NCBIfam" id="NF000755">
    <property type="entry name" value="PRK00046.1"/>
    <property type="match status" value="1"/>
</dbReference>
<dbReference type="Pfam" id="PF02873">
    <property type="entry name" value="MurB_C"/>
    <property type="match status" value="1"/>
</dbReference>
<keyword evidence="23" id="KW-1185">Reference proteome</keyword>
<keyword evidence="8 20" id="KW-0963">Cytoplasm</keyword>
<reference evidence="22 23" key="1">
    <citation type="submission" date="2017-08" db="EMBL/GenBank/DDBJ databases">
        <title>Halovibrio sewagensis sp. nov., isolated from wastewater of high salinity.</title>
        <authorList>
            <person name="Dong X."/>
            <person name="Zhang G."/>
        </authorList>
    </citation>
    <scope>NUCLEOTIDE SEQUENCE [LARGE SCALE GENOMIC DNA]</scope>
    <source>
        <strain evidence="22 23">YL5-2</strain>
    </source>
</reference>
<feature type="active site" description="Proton donor" evidence="20">
    <location>
        <position position="242"/>
    </location>
</feature>
<name>A0A2A2F8T2_9GAMM</name>
<comment type="subcellular location">
    <subcellularLocation>
        <location evidence="3 20">Cytoplasm</location>
    </subcellularLocation>
</comment>
<organism evidence="22 23">
    <name type="scientific">Halovibrio salipaludis</name>
    <dbReference type="NCBI Taxonomy" id="2032626"/>
    <lineage>
        <taxon>Bacteria</taxon>
        <taxon>Pseudomonadati</taxon>
        <taxon>Pseudomonadota</taxon>
        <taxon>Gammaproteobacteria</taxon>
        <taxon>Oceanospirillales</taxon>
        <taxon>Halomonadaceae</taxon>
        <taxon>Halovibrio</taxon>
    </lineage>
</organism>
<comment type="cofactor">
    <cofactor evidence="1 20">
        <name>FAD</name>
        <dbReference type="ChEBI" id="CHEBI:57692"/>
    </cofactor>
</comment>
<dbReference type="AlphaFoldDB" id="A0A2A2F8T2"/>
<feature type="domain" description="FAD-binding PCMH-type" evidence="21">
    <location>
        <begin position="19"/>
        <end position="190"/>
    </location>
</feature>
<evidence type="ECO:0000259" key="21">
    <source>
        <dbReference type="PROSITE" id="PS51387"/>
    </source>
</evidence>
<proteinExistence type="inferred from homology"/>
<keyword evidence="14 20" id="KW-0573">Peptidoglycan synthesis</keyword>
<dbReference type="SUPFAM" id="SSF56194">
    <property type="entry name" value="Uridine diphospho-N-Acetylenolpyruvylglucosamine reductase, MurB, C-terminal domain"/>
    <property type="match status" value="1"/>
</dbReference>
<dbReference type="InterPro" id="IPR011601">
    <property type="entry name" value="MurB_C"/>
</dbReference>
<dbReference type="InterPro" id="IPR036318">
    <property type="entry name" value="FAD-bd_PCMH-like_sf"/>
</dbReference>
<evidence type="ECO:0000256" key="6">
    <source>
        <dbReference type="ARBA" id="ARBA00012518"/>
    </source>
</evidence>
<keyword evidence="16 20" id="KW-0131">Cell cycle</keyword>
<comment type="similarity">
    <text evidence="5 20">Belongs to the MurB family.</text>
</comment>
<dbReference type="GO" id="GO:0071949">
    <property type="term" value="F:FAD binding"/>
    <property type="evidence" value="ECO:0007669"/>
    <property type="project" value="InterPro"/>
</dbReference>
<dbReference type="GO" id="GO:0008360">
    <property type="term" value="P:regulation of cell shape"/>
    <property type="evidence" value="ECO:0007669"/>
    <property type="project" value="UniProtKB-KW"/>
</dbReference>
<dbReference type="HAMAP" id="MF_00037">
    <property type="entry name" value="MurB"/>
    <property type="match status" value="1"/>
</dbReference>
<dbReference type="Gene3D" id="3.30.465.10">
    <property type="match status" value="1"/>
</dbReference>
<dbReference type="EMBL" id="NSKD01000002">
    <property type="protein sequence ID" value="PAU81230.1"/>
    <property type="molecule type" value="Genomic_DNA"/>
</dbReference>
<evidence type="ECO:0000313" key="23">
    <source>
        <dbReference type="Proteomes" id="UP000218896"/>
    </source>
</evidence>
<sequence length="345" mass="37894">MNQGVLEQGVDLQPCNTLRLPGHAQWFAHIVDPEVLPELLEWADAQRLPVQVLGGGSNVVLRSDINGVVLGMAIHERQWQVLDDDQAILSLGAGENWDSVVRYAAAIGYRGLENLALIPGTVGAAPIQNIGAYGRELSDVFESLDAWDRREGRFRTLGPEACEFGYRDSLFKRDPERFIIVRVRVRLSRSAAFRLDYGELAREVADYDDPQQELTPEAIADLVSRIRLAKLPDPAVLPNAGSFFKNPVVDQATGDALKQRFPELVAHPDPAGVKLAAGWLIEQCGWKGHREAHVGVHSKQALVLIHHGNGSGAELLALAERIREDVRARFGVALEIEPRLIGNAG</sequence>
<accession>A0A2A2F8T2</accession>
<keyword evidence="17 20" id="KW-0961">Cell wall biogenesis/degradation</keyword>
<keyword evidence="9 20" id="KW-0132">Cell division</keyword>
<keyword evidence="11 20" id="KW-0274">FAD</keyword>
<dbReference type="Gene3D" id="3.30.43.10">
    <property type="entry name" value="Uridine Diphospho-n-acetylenolpyruvylglucosamine Reductase, domain 2"/>
    <property type="match status" value="1"/>
</dbReference>
<dbReference type="InterPro" id="IPR016167">
    <property type="entry name" value="FAD-bd_PCMH_sub1"/>
</dbReference>
<dbReference type="Gene3D" id="3.90.78.10">
    <property type="entry name" value="UDP-N-acetylenolpyruvoylglucosamine reductase, C-terminal domain"/>
    <property type="match status" value="1"/>
</dbReference>
<evidence type="ECO:0000313" key="22">
    <source>
        <dbReference type="EMBL" id="PAU81230.1"/>
    </source>
</evidence>
<dbReference type="GO" id="GO:0005829">
    <property type="term" value="C:cytosol"/>
    <property type="evidence" value="ECO:0007669"/>
    <property type="project" value="TreeGrafter"/>
</dbReference>
<evidence type="ECO:0000256" key="2">
    <source>
        <dbReference type="ARBA" id="ARBA00003921"/>
    </source>
</evidence>
<dbReference type="NCBIfam" id="TIGR00179">
    <property type="entry name" value="murB"/>
    <property type="match status" value="1"/>
</dbReference>
<dbReference type="InterPro" id="IPR016169">
    <property type="entry name" value="FAD-bd_PCMH_sub2"/>
</dbReference>
<evidence type="ECO:0000256" key="11">
    <source>
        <dbReference type="ARBA" id="ARBA00022827"/>
    </source>
</evidence>
<evidence type="ECO:0000256" key="4">
    <source>
        <dbReference type="ARBA" id="ARBA00004752"/>
    </source>
</evidence>
<keyword evidence="15 20" id="KW-0560">Oxidoreductase</keyword>
<dbReference type="InterPro" id="IPR003170">
    <property type="entry name" value="MurB"/>
</dbReference>
<dbReference type="UniPathway" id="UPA00219"/>
<dbReference type="GO" id="GO:0009252">
    <property type="term" value="P:peptidoglycan biosynthetic process"/>
    <property type="evidence" value="ECO:0007669"/>
    <property type="project" value="UniProtKB-UniRule"/>
</dbReference>
<dbReference type="RefSeq" id="WP_095616957.1">
    <property type="nucleotide sequence ID" value="NZ_NSKD01000002.1"/>
</dbReference>
<feature type="active site" evidence="20">
    <location>
        <position position="167"/>
    </location>
</feature>
<evidence type="ECO:0000256" key="12">
    <source>
        <dbReference type="ARBA" id="ARBA00022857"/>
    </source>
</evidence>
<dbReference type="EC" id="1.3.1.98" evidence="6 20"/>
<evidence type="ECO:0000256" key="19">
    <source>
        <dbReference type="ARBA" id="ARBA00048914"/>
    </source>
</evidence>
<dbReference type="GO" id="GO:0071555">
    <property type="term" value="P:cell wall organization"/>
    <property type="evidence" value="ECO:0007669"/>
    <property type="project" value="UniProtKB-KW"/>
</dbReference>
<comment type="caution">
    <text evidence="22">The sequence shown here is derived from an EMBL/GenBank/DDBJ whole genome shotgun (WGS) entry which is preliminary data.</text>
</comment>
<comment type="pathway">
    <text evidence="4 20">Cell wall biogenesis; peptidoglycan biosynthesis.</text>
</comment>
<keyword evidence="13 20" id="KW-0133">Cell shape</keyword>
<comment type="function">
    <text evidence="2 20">Cell wall formation.</text>
</comment>
<dbReference type="Pfam" id="PF01565">
    <property type="entry name" value="FAD_binding_4"/>
    <property type="match status" value="1"/>
</dbReference>
<dbReference type="PANTHER" id="PTHR21071">
    <property type="entry name" value="UDP-N-ACETYLENOLPYRUVOYLGLUCOSAMINE REDUCTASE"/>
    <property type="match status" value="1"/>
</dbReference>
<evidence type="ECO:0000256" key="9">
    <source>
        <dbReference type="ARBA" id="ARBA00022618"/>
    </source>
</evidence>
<keyword evidence="12 20" id="KW-0521">NADP</keyword>
<dbReference type="InterPro" id="IPR036635">
    <property type="entry name" value="MurB_C_sf"/>
</dbReference>
<evidence type="ECO:0000256" key="18">
    <source>
        <dbReference type="ARBA" id="ARBA00031026"/>
    </source>
</evidence>
<dbReference type="OrthoDB" id="9804753at2"/>
<dbReference type="Proteomes" id="UP000218896">
    <property type="component" value="Unassembled WGS sequence"/>
</dbReference>
<dbReference type="GO" id="GO:0051301">
    <property type="term" value="P:cell division"/>
    <property type="evidence" value="ECO:0007669"/>
    <property type="project" value="UniProtKB-KW"/>
</dbReference>
<feature type="active site" evidence="20">
    <location>
        <position position="337"/>
    </location>
</feature>
<dbReference type="NCBIfam" id="NF010478">
    <property type="entry name" value="PRK13903.1"/>
    <property type="match status" value="1"/>
</dbReference>
<evidence type="ECO:0000256" key="15">
    <source>
        <dbReference type="ARBA" id="ARBA00023002"/>
    </source>
</evidence>
<dbReference type="InterPro" id="IPR016166">
    <property type="entry name" value="FAD-bd_PCMH"/>
</dbReference>
<evidence type="ECO:0000256" key="7">
    <source>
        <dbReference type="ARBA" id="ARBA00015188"/>
    </source>
</evidence>
<dbReference type="PANTHER" id="PTHR21071:SF4">
    <property type="entry name" value="UDP-N-ACETYLENOLPYRUVOYLGLUCOSAMINE REDUCTASE"/>
    <property type="match status" value="1"/>
</dbReference>
<comment type="catalytic activity">
    <reaction evidence="19 20">
        <text>UDP-N-acetyl-alpha-D-muramate + NADP(+) = UDP-N-acetyl-3-O-(1-carboxyvinyl)-alpha-D-glucosamine + NADPH + H(+)</text>
        <dbReference type="Rhea" id="RHEA:12248"/>
        <dbReference type="ChEBI" id="CHEBI:15378"/>
        <dbReference type="ChEBI" id="CHEBI:57783"/>
        <dbReference type="ChEBI" id="CHEBI:58349"/>
        <dbReference type="ChEBI" id="CHEBI:68483"/>
        <dbReference type="ChEBI" id="CHEBI:70757"/>
        <dbReference type="EC" id="1.3.1.98"/>
    </reaction>
</comment>
<dbReference type="InterPro" id="IPR006094">
    <property type="entry name" value="Oxid_FAD_bind_N"/>
</dbReference>
<dbReference type="PROSITE" id="PS51387">
    <property type="entry name" value="FAD_PCMH"/>
    <property type="match status" value="1"/>
</dbReference>
<evidence type="ECO:0000256" key="10">
    <source>
        <dbReference type="ARBA" id="ARBA00022630"/>
    </source>
</evidence>
<keyword evidence="10 20" id="KW-0285">Flavoprotein</keyword>
<dbReference type="GO" id="GO:0008762">
    <property type="term" value="F:UDP-N-acetylmuramate dehydrogenase activity"/>
    <property type="evidence" value="ECO:0007669"/>
    <property type="project" value="UniProtKB-UniRule"/>
</dbReference>
<evidence type="ECO:0000256" key="20">
    <source>
        <dbReference type="HAMAP-Rule" id="MF_00037"/>
    </source>
</evidence>
<evidence type="ECO:0000256" key="8">
    <source>
        <dbReference type="ARBA" id="ARBA00022490"/>
    </source>
</evidence>
<evidence type="ECO:0000256" key="17">
    <source>
        <dbReference type="ARBA" id="ARBA00023316"/>
    </source>
</evidence>